<dbReference type="RefSeq" id="WP_161802328.1">
    <property type="nucleotide sequence ID" value="NZ_LHCF01000002.1"/>
</dbReference>
<name>A0A0M1N0G7_9MOLU</name>
<evidence type="ECO:0000313" key="1">
    <source>
        <dbReference type="EMBL" id="KOR75651.1"/>
    </source>
</evidence>
<sequence>MKKDQNKKFTVYNKIQLKVDKLDNNDKLQLFKESVSKNKIKCIINYKLVPEQ</sequence>
<protein>
    <submittedName>
        <fullName evidence="1">Uncharacterized protein</fullName>
    </submittedName>
</protein>
<proteinExistence type="predicted"/>
<dbReference type="Proteomes" id="UP000037386">
    <property type="component" value="Unassembled WGS sequence"/>
</dbReference>
<accession>A0A0M1N0G7</accession>
<gene>
    <name evidence="1" type="ORF">CPX_001353</name>
</gene>
<evidence type="ECO:0000313" key="2">
    <source>
        <dbReference type="Proteomes" id="UP000037386"/>
    </source>
</evidence>
<dbReference type="PATRIC" id="fig|479893.3.peg.133"/>
<comment type="caution">
    <text evidence="1">The sequence shown here is derived from an EMBL/GenBank/DDBJ whole genome shotgun (WGS) entry which is preliminary data.</text>
</comment>
<organism evidence="1 2">
    <name type="scientific">Candidatus Phytoplasma pruni</name>
    <dbReference type="NCBI Taxonomy" id="479893"/>
    <lineage>
        <taxon>Bacteria</taxon>
        <taxon>Bacillati</taxon>
        <taxon>Mycoplasmatota</taxon>
        <taxon>Mollicutes</taxon>
        <taxon>Acholeplasmatales</taxon>
        <taxon>Acholeplasmataceae</taxon>
        <taxon>Candidatus Phytoplasma</taxon>
        <taxon>16SrIII (X-disease group)</taxon>
    </lineage>
</organism>
<reference evidence="2" key="1">
    <citation type="submission" date="2015-05" db="EMBL/GenBank/DDBJ databases">
        <title>Draft genome sequence of 'Candidatus Phytoplasma Pruni' strain CX, a plant pathogenic bacterium.</title>
        <authorList>
            <person name="Lee I.-M."/>
            <person name="Bottner-Parker K.D."/>
            <person name="Shao J."/>
            <person name="Gundersen-Rindal D.E."/>
            <person name="Zhao Y."/>
            <person name="Davis R.E."/>
        </authorList>
    </citation>
    <scope>NUCLEOTIDE SEQUENCE [LARGE SCALE GENOMIC DNA]</scope>
    <source>
        <strain evidence="2">CX</strain>
    </source>
</reference>
<dbReference type="AlphaFoldDB" id="A0A0M1N0G7"/>
<dbReference type="EMBL" id="LHCF01000002">
    <property type="protein sequence ID" value="KOR75651.1"/>
    <property type="molecule type" value="Genomic_DNA"/>
</dbReference>